<evidence type="ECO:0000256" key="1">
    <source>
        <dbReference type="SAM" id="MobiDB-lite"/>
    </source>
</evidence>
<feature type="region of interest" description="Disordered" evidence="1">
    <location>
        <begin position="70"/>
        <end position="111"/>
    </location>
</feature>
<feature type="region of interest" description="Disordered" evidence="1">
    <location>
        <begin position="194"/>
        <end position="217"/>
    </location>
</feature>
<accession>A0A8J4YXS6</accession>
<sequence>MDVELKNVAMKDEQLVCVVGNRSPRGGTKRRHQESEAPHQGKRAKVTTMSQSDVHRKILLLAKKMRLARRRRHGGHKGRCGAHNDPGAWKEGGGDLVQDGFGDDFEDTVGDDNLEEDLREWNVSESGDAGKKNVEKELRLHSEEEELLELDGKFLSDDETYKTHTIEEEENDDEDEADDGDGLMAILKTVPKPQTISKTKRVKSTNNRARARRLSDMEERKRLMKEKKRKLKQVEEERYRHVMFSQTLEFQQQEAERKKQAEGERMLRDCDDLDGQFRQLLDDLQEHDADHSGQE</sequence>
<proteinExistence type="predicted"/>
<gene>
    <name evidence="2" type="ORF">GWK47_029873</name>
</gene>
<feature type="region of interest" description="Disordered" evidence="1">
    <location>
        <begin position="149"/>
        <end position="181"/>
    </location>
</feature>
<feature type="compositionally biased region" description="Basic and acidic residues" evidence="1">
    <location>
        <begin position="150"/>
        <end position="166"/>
    </location>
</feature>
<feature type="region of interest" description="Disordered" evidence="1">
    <location>
        <begin position="19"/>
        <end position="52"/>
    </location>
</feature>
<protein>
    <submittedName>
        <fullName evidence="2">Uncharacterized protein</fullName>
    </submittedName>
</protein>
<organism evidence="2 3">
    <name type="scientific">Chionoecetes opilio</name>
    <name type="common">Atlantic snow crab</name>
    <name type="synonym">Cancer opilio</name>
    <dbReference type="NCBI Taxonomy" id="41210"/>
    <lineage>
        <taxon>Eukaryota</taxon>
        <taxon>Metazoa</taxon>
        <taxon>Ecdysozoa</taxon>
        <taxon>Arthropoda</taxon>
        <taxon>Crustacea</taxon>
        <taxon>Multicrustacea</taxon>
        <taxon>Malacostraca</taxon>
        <taxon>Eumalacostraca</taxon>
        <taxon>Eucarida</taxon>
        <taxon>Decapoda</taxon>
        <taxon>Pleocyemata</taxon>
        <taxon>Brachyura</taxon>
        <taxon>Eubrachyura</taxon>
        <taxon>Majoidea</taxon>
        <taxon>Majidae</taxon>
        <taxon>Chionoecetes</taxon>
    </lineage>
</organism>
<feature type="compositionally biased region" description="Basic residues" evidence="1">
    <location>
        <begin position="70"/>
        <end position="80"/>
    </location>
</feature>
<dbReference type="Proteomes" id="UP000770661">
    <property type="component" value="Unassembled WGS sequence"/>
</dbReference>
<feature type="compositionally biased region" description="Acidic residues" evidence="1">
    <location>
        <begin position="101"/>
        <end position="111"/>
    </location>
</feature>
<dbReference type="EMBL" id="JACEEZ010000974">
    <property type="protein sequence ID" value="KAG0729659.1"/>
    <property type="molecule type" value="Genomic_DNA"/>
</dbReference>
<feature type="compositionally biased region" description="Acidic residues" evidence="1">
    <location>
        <begin position="167"/>
        <end position="181"/>
    </location>
</feature>
<dbReference type="AlphaFoldDB" id="A0A8J4YXS6"/>
<evidence type="ECO:0000313" key="3">
    <source>
        <dbReference type="Proteomes" id="UP000770661"/>
    </source>
</evidence>
<reference evidence="2" key="1">
    <citation type="submission" date="2020-07" db="EMBL/GenBank/DDBJ databases">
        <title>The High-quality genome of the commercially important snow crab, Chionoecetes opilio.</title>
        <authorList>
            <person name="Jeong J.-H."/>
            <person name="Ryu S."/>
        </authorList>
    </citation>
    <scope>NUCLEOTIDE SEQUENCE</scope>
    <source>
        <strain evidence="2">MADBK_172401_WGS</strain>
        <tissue evidence="2">Digestive gland</tissue>
    </source>
</reference>
<name>A0A8J4YXS6_CHIOP</name>
<evidence type="ECO:0000313" key="2">
    <source>
        <dbReference type="EMBL" id="KAG0729659.1"/>
    </source>
</evidence>
<keyword evidence="3" id="KW-1185">Reference proteome</keyword>
<comment type="caution">
    <text evidence="2">The sequence shown here is derived from an EMBL/GenBank/DDBJ whole genome shotgun (WGS) entry which is preliminary data.</text>
</comment>